<comment type="caution">
    <text evidence="1">The sequence shown here is derived from an EMBL/GenBank/DDBJ whole genome shotgun (WGS) entry which is preliminary data.</text>
</comment>
<name>A0A7W8E3S8_9BACT</name>
<dbReference type="EMBL" id="JACHIP010000003">
    <property type="protein sequence ID" value="MBB5057559.1"/>
    <property type="molecule type" value="Genomic_DNA"/>
</dbReference>
<organism evidence="1 2">
    <name type="scientific">Granulicella aggregans</name>
    <dbReference type="NCBI Taxonomy" id="474949"/>
    <lineage>
        <taxon>Bacteria</taxon>
        <taxon>Pseudomonadati</taxon>
        <taxon>Acidobacteriota</taxon>
        <taxon>Terriglobia</taxon>
        <taxon>Terriglobales</taxon>
        <taxon>Acidobacteriaceae</taxon>
        <taxon>Granulicella</taxon>
    </lineage>
</organism>
<proteinExistence type="predicted"/>
<reference evidence="1 2" key="1">
    <citation type="submission" date="2020-08" db="EMBL/GenBank/DDBJ databases">
        <title>Genomic Encyclopedia of Type Strains, Phase IV (KMG-V): Genome sequencing to study the core and pangenomes of soil and plant-associated prokaryotes.</title>
        <authorList>
            <person name="Whitman W."/>
        </authorList>
    </citation>
    <scope>NUCLEOTIDE SEQUENCE [LARGE SCALE GENOMIC DNA]</scope>
    <source>
        <strain evidence="1 2">M8UP14</strain>
    </source>
</reference>
<gene>
    <name evidence="1" type="ORF">HDF16_002265</name>
</gene>
<keyword evidence="1" id="KW-0238">DNA-binding</keyword>
<dbReference type="GO" id="GO:0003677">
    <property type="term" value="F:DNA binding"/>
    <property type="evidence" value="ECO:0007669"/>
    <property type="project" value="UniProtKB-KW"/>
</dbReference>
<dbReference type="Proteomes" id="UP000540989">
    <property type="component" value="Unassembled WGS sequence"/>
</dbReference>
<evidence type="ECO:0000313" key="1">
    <source>
        <dbReference type="EMBL" id="MBB5057559.1"/>
    </source>
</evidence>
<protein>
    <submittedName>
        <fullName evidence="1">DNA-binding phage protein</fullName>
    </submittedName>
</protein>
<dbReference type="AlphaFoldDB" id="A0A7W8E3S8"/>
<sequence>MTDALETGDPAFVADAQDVVARAASLMSLATPIPQKTS</sequence>
<accession>A0A7W8E3S8</accession>
<evidence type="ECO:0000313" key="2">
    <source>
        <dbReference type="Proteomes" id="UP000540989"/>
    </source>
</evidence>
<keyword evidence="2" id="KW-1185">Reference proteome</keyword>